<organism evidence="6 7">
    <name type="scientific">Selenomonas ruminantium</name>
    <dbReference type="NCBI Taxonomy" id="971"/>
    <lineage>
        <taxon>Bacteria</taxon>
        <taxon>Bacillati</taxon>
        <taxon>Bacillota</taxon>
        <taxon>Negativicutes</taxon>
        <taxon>Selenomonadales</taxon>
        <taxon>Selenomonadaceae</taxon>
        <taxon>Selenomonas</taxon>
    </lineage>
</organism>
<dbReference type="PROSITE" id="PS00122">
    <property type="entry name" value="CARBOXYLESTERASE_B_1"/>
    <property type="match status" value="1"/>
</dbReference>
<dbReference type="InterPro" id="IPR002018">
    <property type="entry name" value="CarbesteraseB"/>
</dbReference>
<dbReference type="EC" id="3.1.1.-" evidence="4"/>
<evidence type="ECO:0000313" key="6">
    <source>
        <dbReference type="EMBL" id="MBE6093794.1"/>
    </source>
</evidence>
<comment type="similarity">
    <text evidence="1 4">Belongs to the type-B carboxylesterase/lipase family.</text>
</comment>
<name>A0A927WQM0_SELRU</name>
<dbReference type="SUPFAM" id="SSF53474">
    <property type="entry name" value="alpha/beta-Hydrolases"/>
    <property type="match status" value="1"/>
</dbReference>
<dbReference type="GO" id="GO:0004104">
    <property type="term" value="F:cholinesterase activity"/>
    <property type="evidence" value="ECO:0007669"/>
    <property type="project" value="InterPro"/>
</dbReference>
<evidence type="ECO:0000256" key="1">
    <source>
        <dbReference type="ARBA" id="ARBA00005964"/>
    </source>
</evidence>
<accession>A0A927WQM0</accession>
<evidence type="ECO:0000313" key="7">
    <source>
        <dbReference type="Proteomes" id="UP000761380"/>
    </source>
</evidence>
<comment type="caution">
    <text evidence="6">The sequence shown here is derived from an EMBL/GenBank/DDBJ whole genome shotgun (WGS) entry which is preliminary data.</text>
</comment>
<reference evidence="6" key="1">
    <citation type="submission" date="2019-04" db="EMBL/GenBank/DDBJ databases">
        <title>Evolution of Biomass-Degrading Anaerobic Consortia Revealed by Metagenomics.</title>
        <authorList>
            <person name="Peng X."/>
        </authorList>
    </citation>
    <scope>NUCLEOTIDE SEQUENCE</scope>
    <source>
        <strain evidence="6">SIG240</strain>
    </source>
</reference>
<gene>
    <name evidence="6" type="ORF">E7201_11625</name>
</gene>
<sequence length="534" mass="58447">MNKKKLSMLVVTALLCGGTIVSQPQLTEAAENPMQIIWNQQVYNPHLNDPVVKSKEAIVSVKAGKLQGSKHDGVYQYLGVPYAEATKRFVRAEAVKPWQGVKDATQYGKHAPQLIFGSDTADIGEDTSNNDQNLNIWTTSLDKKAKKPVMVWVHGGGFASGTANEAQYDGENLSRIGDVVVVGVNHRLNALGFLNLADYGEEYKDSANISMVDIVDSLKWIKENIAAFGGDPDNVTLFGESGGGAKILTLMAAPSAKGLFQKGIVESGATDTMGVSFTPDAVSREVTRETLKILNIDKNNIEELQTLPIETLWQATSQAQANVAKRDHLSLGVMAPEGIAWEPVTGTDFLPTNPVLENGFAEPGRDVTLMIGSNLNEWNSLFPMMQPQNLSADTQKLYNEAYPNEKANEAAAADTFLRLPLLKIMSHKADQGGAPVYAYVFTKQNVDNNGAGVYHTAEIPYVFSNTKNPDKLATTMSLAWANFARYGQPSAPELPQWERYTRQTQATMILDDVSVLRHNHDKKLIQALAPNYKY</sequence>
<feature type="active site" description="Acyl-ester intermediate" evidence="3">
    <location>
        <position position="241"/>
    </location>
</feature>
<dbReference type="Pfam" id="PF00135">
    <property type="entry name" value="COesterase"/>
    <property type="match status" value="2"/>
</dbReference>
<evidence type="ECO:0000256" key="3">
    <source>
        <dbReference type="PIRSR" id="PIRSR600997-1"/>
    </source>
</evidence>
<dbReference type="InterPro" id="IPR019826">
    <property type="entry name" value="Carboxylesterase_B_AS"/>
</dbReference>
<evidence type="ECO:0000256" key="2">
    <source>
        <dbReference type="ARBA" id="ARBA00022801"/>
    </source>
</evidence>
<keyword evidence="2 4" id="KW-0378">Hydrolase</keyword>
<feature type="active site" description="Charge relay system" evidence="3">
    <location>
        <position position="377"/>
    </location>
</feature>
<dbReference type="EMBL" id="SVBY01000143">
    <property type="protein sequence ID" value="MBE6093794.1"/>
    <property type="molecule type" value="Genomic_DNA"/>
</dbReference>
<dbReference type="Gene3D" id="3.40.50.1820">
    <property type="entry name" value="alpha/beta hydrolase"/>
    <property type="match status" value="1"/>
</dbReference>
<feature type="domain" description="Carboxylesterase type B" evidence="5">
    <location>
        <begin position="405"/>
        <end position="513"/>
    </location>
</feature>
<proteinExistence type="inferred from homology"/>
<dbReference type="InterPro" id="IPR050309">
    <property type="entry name" value="Type-B_Carboxylest/Lipase"/>
</dbReference>
<dbReference type="InterPro" id="IPR029058">
    <property type="entry name" value="AB_hydrolase_fold"/>
</dbReference>
<dbReference type="AlphaFoldDB" id="A0A927WQM0"/>
<evidence type="ECO:0000259" key="5">
    <source>
        <dbReference type="Pfam" id="PF00135"/>
    </source>
</evidence>
<feature type="domain" description="Carboxylesterase type B" evidence="5">
    <location>
        <begin position="56"/>
        <end position="401"/>
    </location>
</feature>
<evidence type="ECO:0000256" key="4">
    <source>
        <dbReference type="RuleBase" id="RU361235"/>
    </source>
</evidence>
<protein>
    <recommendedName>
        <fullName evidence="4">Carboxylic ester hydrolase</fullName>
        <ecNumber evidence="4">3.1.1.-</ecNumber>
    </recommendedName>
</protein>
<dbReference type="Proteomes" id="UP000761380">
    <property type="component" value="Unassembled WGS sequence"/>
</dbReference>
<dbReference type="InterPro" id="IPR000997">
    <property type="entry name" value="Cholinesterase"/>
</dbReference>
<dbReference type="PRINTS" id="PR00878">
    <property type="entry name" value="CHOLNESTRASE"/>
</dbReference>
<dbReference type="PANTHER" id="PTHR11559">
    <property type="entry name" value="CARBOXYLESTERASE"/>
    <property type="match status" value="1"/>
</dbReference>
<feature type="active site" description="Charge relay system" evidence="3">
    <location>
        <position position="455"/>
    </location>
</feature>